<dbReference type="Gene3D" id="1.10.418.10">
    <property type="entry name" value="Calponin-like domain"/>
    <property type="match status" value="1"/>
</dbReference>
<dbReference type="PROSITE" id="PS50021">
    <property type="entry name" value="CH"/>
    <property type="match status" value="1"/>
</dbReference>
<dbReference type="SUPFAM" id="SSF47576">
    <property type="entry name" value="Calponin-homology domain, CH-domain"/>
    <property type="match status" value="1"/>
</dbReference>
<evidence type="ECO:0000313" key="5">
    <source>
        <dbReference type="Proteomes" id="UP000076420"/>
    </source>
</evidence>
<feature type="transmembrane region" description="Helical" evidence="2">
    <location>
        <begin position="6"/>
        <end position="27"/>
    </location>
</feature>
<sequence length="143" mass="16656">VRPSDVWAAIRFTLCCLGHALFTLWRLNPVSLFIRRWRQLHYLNTRMALSIRPRLVDLVTDFFLSGERRKRNLLSWVKSILPWVGQDILDFTACWQDGIVLCALMETISPGACPGFNMLKPHHRVNNCRLGLQLAIRYLQVTH</sequence>
<dbReference type="Pfam" id="PF00307">
    <property type="entry name" value="CH"/>
    <property type="match status" value="1"/>
</dbReference>
<dbReference type="GO" id="GO:0030036">
    <property type="term" value="P:actin cytoskeleton organization"/>
    <property type="evidence" value="ECO:0007669"/>
    <property type="project" value="InterPro"/>
</dbReference>
<evidence type="ECO:0000259" key="3">
    <source>
        <dbReference type="PROSITE" id="PS50021"/>
    </source>
</evidence>
<name>A0A2C9L3R2_BIOGL</name>
<dbReference type="EnsemblMetazoa" id="BGLB026665-RA">
    <property type="protein sequence ID" value="BGLB026665-PA"/>
    <property type="gene ID" value="BGLB026665"/>
</dbReference>
<dbReference type="VEuPathDB" id="VectorBase:BGLB026665"/>
<protein>
    <recommendedName>
        <fullName evidence="3">Calponin-homology (CH) domain-containing protein</fullName>
    </recommendedName>
</protein>
<dbReference type="InterPro" id="IPR036872">
    <property type="entry name" value="CH_dom_sf"/>
</dbReference>
<proteinExistence type="predicted"/>
<evidence type="ECO:0000256" key="2">
    <source>
        <dbReference type="SAM" id="Phobius"/>
    </source>
</evidence>
<keyword evidence="2" id="KW-0472">Membrane</keyword>
<keyword evidence="2" id="KW-0812">Transmembrane</keyword>
<evidence type="ECO:0000256" key="1">
    <source>
        <dbReference type="ARBA" id="ARBA00022737"/>
    </source>
</evidence>
<dbReference type="GO" id="GO:0051015">
    <property type="term" value="F:actin filament binding"/>
    <property type="evidence" value="ECO:0007669"/>
    <property type="project" value="InterPro"/>
</dbReference>
<dbReference type="AlphaFoldDB" id="A0A2C9L3R2"/>
<organism evidence="4 5">
    <name type="scientific">Biomphalaria glabrata</name>
    <name type="common">Bloodfluke planorb</name>
    <name type="synonym">Freshwater snail</name>
    <dbReference type="NCBI Taxonomy" id="6526"/>
    <lineage>
        <taxon>Eukaryota</taxon>
        <taxon>Metazoa</taxon>
        <taxon>Spiralia</taxon>
        <taxon>Lophotrochozoa</taxon>
        <taxon>Mollusca</taxon>
        <taxon>Gastropoda</taxon>
        <taxon>Heterobranchia</taxon>
        <taxon>Euthyneura</taxon>
        <taxon>Panpulmonata</taxon>
        <taxon>Hygrophila</taxon>
        <taxon>Lymnaeoidea</taxon>
        <taxon>Planorbidae</taxon>
        <taxon>Biomphalaria</taxon>
    </lineage>
</organism>
<dbReference type="PANTHER" id="PTHR38537">
    <property type="entry name" value="JITTERBUG, ISOFORM N"/>
    <property type="match status" value="1"/>
</dbReference>
<evidence type="ECO:0000313" key="4">
    <source>
        <dbReference type="EnsemblMetazoa" id="BGLB026665-PA"/>
    </source>
</evidence>
<feature type="domain" description="Calponin-homology (CH)" evidence="3">
    <location>
        <begin position="67"/>
        <end position="143"/>
    </location>
</feature>
<dbReference type="InterPro" id="IPR001715">
    <property type="entry name" value="CH_dom"/>
</dbReference>
<gene>
    <name evidence="4" type="primary">106077402</name>
</gene>
<accession>A0A2C9L3R2</accession>
<dbReference type="STRING" id="6526.A0A2C9L3R2"/>
<keyword evidence="1" id="KW-0677">Repeat</keyword>
<dbReference type="Proteomes" id="UP000076420">
    <property type="component" value="Unassembled WGS sequence"/>
</dbReference>
<dbReference type="InterPro" id="IPR044801">
    <property type="entry name" value="Filamin"/>
</dbReference>
<dbReference type="KEGG" id="bgt:106077402"/>
<keyword evidence="2" id="KW-1133">Transmembrane helix</keyword>
<reference evidence="4" key="1">
    <citation type="submission" date="2020-05" db="UniProtKB">
        <authorList>
            <consortium name="EnsemblMetazoa"/>
        </authorList>
    </citation>
    <scope>IDENTIFICATION</scope>
    <source>
        <strain evidence="4">BB02</strain>
    </source>
</reference>
<dbReference type="PANTHER" id="PTHR38537:SF8">
    <property type="entry name" value="FILAMIN-A"/>
    <property type="match status" value="1"/>
</dbReference>